<dbReference type="Proteomes" id="UP000018291">
    <property type="component" value="Unassembled WGS sequence"/>
</dbReference>
<gene>
    <name evidence="2" type="ORF">BN381_360013</name>
</gene>
<reference evidence="2 3" key="1">
    <citation type="journal article" date="2013" name="ISME J.">
        <title>Metabolic model for the filamentous 'Candidatus Microthrix parvicella' based on genomic and metagenomic analyses.</title>
        <authorList>
            <person name="Jon McIlroy S."/>
            <person name="Kristiansen R."/>
            <person name="Albertsen M."/>
            <person name="Michael Karst S."/>
            <person name="Rossetti S."/>
            <person name="Lund Nielsen J."/>
            <person name="Tandoi V."/>
            <person name="James Seviour R."/>
            <person name="Nielsen P.H."/>
        </authorList>
    </citation>
    <scope>NUCLEOTIDE SEQUENCE [LARGE SCALE GENOMIC DNA]</scope>
    <source>
        <strain evidence="2 3">RN1</strain>
    </source>
</reference>
<dbReference type="EMBL" id="CANL01000030">
    <property type="protein sequence ID" value="CCM64311.1"/>
    <property type="molecule type" value="Genomic_DNA"/>
</dbReference>
<dbReference type="HOGENOM" id="CLU_1472651_0_0_11"/>
<dbReference type="STRING" id="1229780.BN381_360013"/>
<evidence type="ECO:0000256" key="1">
    <source>
        <dbReference type="SAM" id="MobiDB-lite"/>
    </source>
</evidence>
<proteinExistence type="predicted"/>
<comment type="caution">
    <text evidence="2">The sequence shown here is derived from an EMBL/GenBank/DDBJ whole genome shotgun (WGS) entry which is preliminary data.</text>
</comment>
<dbReference type="AlphaFoldDB" id="R4Z4W7"/>
<organism evidence="2 3">
    <name type="scientific">Candidatus Neomicrothrix parvicella RN1</name>
    <dbReference type="NCBI Taxonomy" id="1229780"/>
    <lineage>
        <taxon>Bacteria</taxon>
        <taxon>Bacillati</taxon>
        <taxon>Actinomycetota</taxon>
        <taxon>Acidimicrobiia</taxon>
        <taxon>Acidimicrobiales</taxon>
        <taxon>Microthrixaceae</taxon>
        <taxon>Candidatus Neomicrothrix</taxon>
    </lineage>
</organism>
<evidence type="ECO:0000313" key="3">
    <source>
        <dbReference type="Proteomes" id="UP000018291"/>
    </source>
</evidence>
<name>R4Z4W7_9ACTN</name>
<protein>
    <submittedName>
        <fullName evidence="2">Uncharacterized protein</fullName>
    </submittedName>
</protein>
<feature type="compositionally biased region" description="Low complexity" evidence="1">
    <location>
        <begin position="164"/>
        <end position="183"/>
    </location>
</feature>
<accession>R4Z4W7</accession>
<evidence type="ECO:0000313" key="2">
    <source>
        <dbReference type="EMBL" id="CCM64311.1"/>
    </source>
</evidence>
<feature type="region of interest" description="Disordered" evidence="1">
    <location>
        <begin position="138"/>
        <end position="183"/>
    </location>
</feature>
<sequence length="183" mass="20277">MALRQATTATRACRPATSRVADAFERLDDLARRVIEIVRYSDLALQRAGTPRLALIDVGHQTGHRSAIAPENDSLPLLNSFEQAREVRLGLMYVHNHPVSLVRLSRMGKGRWPLTHAATESARSTRVVHLWHGYDHRPSRRGRRADLGSARVGIQRTFGRHSARTAAARSRARPSGSPSLVLG</sequence>
<keyword evidence="3" id="KW-1185">Reference proteome</keyword>